<comment type="caution">
    <text evidence="3">The sequence shown here is derived from an EMBL/GenBank/DDBJ whole genome shotgun (WGS) entry which is preliminary data.</text>
</comment>
<evidence type="ECO:0000259" key="2">
    <source>
        <dbReference type="Pfam" id="PF14219"/>
    </source>
</evidence>
<accession>A0A8J6M0E6</accession>
<keyword evidence="4" id="KW-1185">Reference proteome</keyword>
<evidence type="ECO:0000313" key="3">
    <source>
        <dbReference type="EMBL" id="MBC3764797.1"/>
    </source>
</evidence>
<organism evidence="3 4">
    <name type="scientific">Neptunicella marina</name>
    <dbReference type="NCBI Taxonomy" id="2125989"/>
    <lineage>
        <taxon>Bacteria</taxon>
        <taxon>Pseudomonadati</taxon>
        <taxon>Pseudomonadota</taxon>
        <taxon>Gammaproteobacteria</taxon>
        <taxon>Alteromonadales</taxon>
        <taxon>Alteromonadaceae</taxon>
        <taxon>Neptunicella</taxon>
    </lineage>
</organism>
<feature type="transmembrane region" description="Helical" evidence="1">
    <location>
        <begin position="17"/>
        <end position="38"/>
    </location>
</feature>
<feature type="transmembrane region" description="Helical" evidence="1">
    <location>
        <begin position="151"/>
        <end position="170"/>
    </location>
</feature>
<protein>
    <submittedName>
        <fullName evidence="3">DUF4328 domain-containing protein</fullName>
    </submittedName>
</protein>
<reference evidence="3" key="1">
    <citation type="journal article" date="2018" name="Int. J. Syst. Evol. Microbiol.">
        <title>Neptunicella marina gen. nov., sp. nov., isolated from surface seawater.</title>
        <authorList>
            <person name="Liu X."/>
            <person name="Lai Q."/>
            <person name="Du Y."/>
            <person name="Zhang X."/>
            <person name="Liu Z."/>
            <person name="Sun F."/>
            <person name="Shao Z."/>
        </authorList>
    </citation>
    <scope>NUCLEOTIDE SEQUENCE</scope>
    <source>
        <strain evidence="3">S27-2</strain>
    </source>
</reference>
<feature type="transmembrane region" description="Helical" evidence="1">
    <location>
        <begin position="70"/>
        <end position="91"/>
    </location>
</feature>
<keyword evidence="1" id="KW-0812">Transmembrane</keyword>
<feature type="transmembrane region" description="Helical" evidence="1">
    <location>
        <begin position="111"/>
        <end position="130"/>
    </location>
</feature>
<dbReference type="Pfam" id="PF14219">
    <property type="entry name" value="DUF4328"/>
    <property type="match status" value="1"/>
</dbReference>
<evidence type="ECO:0000313" key="4">
    <source>
        <dbReference type="Proteomes" id="UP000601768"/>
    </source>
</evidence>
<keyword evidence="1" id="KW-0472">Membrane</keyword>
<dbReference type="Proteomes" id="UP000601768">
    <property type="component" value="Unassembled WGS sequence"/>
</dbReference>
<keyword evidence="1" id="KW-1133">Transmembrane helix</keyword>
<dbReference type="InterPro" id="IPR025565">
    <property type="entry name" value="DUF4328"/>
</dbReference>
<dbReference type="EMBL" id="JACNEP010000002">
    <property type="protein sequence ID" value="MBC3764797.1"/>
    <property type="molecule type" value="Genomic_DNA"/>
</dbReference>
<feature type="domain" description="DUF4328" evidence="2">
    <location>
        <begin position="58"/>
        <end position="211"/>
    </location>
</feature>
<dbReference type="AlphaFoldDB" id="A0A8J6M0E6"/>
<reference evidence="3" key="2">
    <citation type="submission" date="2020-08" db="EMBL/GenBank/DDBJ databases">
        <authorList>
            <person name="Lai Q."/>
        </authorList>
    </citation>
    <scope>NUCLEOTIDE SEQUENCE</scope>
    <source>
        <strain evidence="3">S27-2</strain>
    </source>
</reference>
<evidence type="ECO:0000256" key="1">
    <source>
        <dbReference type="SAM" id="Phobius"/>
    </source>
</evidence>
<proteinExistence type="predicted"/>
<sequence>MSGKEMDFKHSKNLTKWVRYILCVQIVLAIISIGSNFLEYQLLTDLQNGAYVSQIEAFDDAESSDRRQQILNVINIIVFIISGLLILIWIYRANYNSHQLGAKDMDFTPGWSIGYFFIPILALWKPYLAMKEIWQTSHNPNNWALEQAGTILRVWWFFWIVSNIVAQIGFRVSLEPKELQDFINSNIVMQISDLLTIPLAASTLILISSIYKAQYAALKAKQTNEDN</sequence>
<feature type="transmembrane region" description="Helical" evidence="1">
    <location>
        <begin position="190"/>
        <end position="211"/>
    </location>
</feature>
<name>A0A8J6M0E6_9ALTE</name>
<gene>
    <name evidence="3" type="ORF">H8B19_02840</name>
</gene>